<proteinExistence type="predicted"/>
<dbReference type="InterPro" id="IPR007235">
    <property type="entry name" value="Glyco_trans_28_C"/>
</dbReference>
<dbReference type="PANTHER" id="PTHR21015:SF28">
    <property type="entry name" value="SLL1722 PROTEIN"/>
    <property type="match status" value="1"/>
</dbReference>
<dbReference type="Pfam" id="PF04101">
    <property type="entry name" value="Glyco_tran_28_C"/>
    <property type="match status" value="1"/>
</dbReference>
<protein>
    <submittedName>
        <fullName evidence="2">Glycosyltransferase</fullName>
    </submittedName>
</protein>
<evidence type="ECO:0000259" key="1">
    <source>
        <dbReference type="Pfam" id="PF04101"/>
    </source>
</evidence>
<name>A0A8B2NIR1_9HYPH</name>
<accession>A0A8B2NIR1</accession>
<keyword evidence="3" id="KW-1185">Reference proteome</keyword>
<dbReference type="SUPFAM" id="SSF53756">
    <property type="entry name" value="UDP-Glycosyltransferase/glycogen phosphorylase"/>
    <property type="match status" value="1"/>
</dbReference>
<evidence type="ECO:0000313" key="2">
    <source>
        <dbReference type="EMBL" id="RAH99414.1"/>
    </source>
</evidence>
<dbReference type="PANTHER" id="PTHR21015">
    <property type="entry name" value="UDP-N-ACETYLGLUCOSAMINE--N-ACETYLMURAMYL-(PENTAPEPTIDE) PYROPHOSPHORYL-UNDECAPRENOL N-ACETYLGLUCOSAMINE TRANSFERASE 1"/>
    <property type="match status" value="1"/>
</dbReference>
<gene>
    <name evidence="2" type="ORF">DLJ53_23100</name>
</gene>
<dbReference type="EMBL" id="QHHQ01000005">
    <property type="protein sequence ID" value="RAH99414.1"/>
    <property type="molecule type" value="Genomic_DNA"/>
</dbReference>
<dbReference type="Gene3D" id="3.40.50.2000">
    <property type="entry name" value="Glycogen Phosphorylase B"/>
    <property type="match status" value="1"/>
</dbReference>
<organism evidence="2 3">
    <name type="scientific">Acuticoccus sediminis</name>
    <dbReference type="NCBI Taxonomy" id="2184697"/>
    <lineage>
        <taxon>Bacteria</taxon>
        <taxon>Pseudomonadati</taxon>
        <taxon>Pseudomonadota</taxon>
        <taxon>Alphaproteobacteria</taxon>
        <taxon>Hyphomicrobiales</taxon>
        <taxon>Amorphaceae</taxon>
        <taxon>Acuticoccus</taxon>
    </lineage>
</organism>
<dbReference type="GO" id="GO:0016758">
    <property type="term" value="F:hexosyltransferase activity"/>
    <property type="evidence" value="ECO:0007669"/>
    <property type="project" value="InterPro"/>
</dbReference>
<dbReference type="OrthoDB" id="503443at2"/>
<keyword evidence="2" id="KW-0808">Transferase</keyword>
<evidence type="ECO:0000313" key="3">
    <source>
        <dbReference type="Proteomes" id="UP000249590"/>
    </source>
</evidence>
<reference evidence="2 3" key="1">
    <citation type="submission" date="2018-05" db="EMBL/GenBank/DDBJ databases">
        <title>Acuticoccus sediminis sp. nov., isolated from deep-sea sediment of Indian Ocean.</title>
        <authorList>
            <person name="Liu X."/>
            <person name="Lai Q."/>
            <person name="Du Y."/>
            <person name="Sun F."/>
            <person name="Zhang X."/>
            <person name="Wang S."/>
            <person name="Shao Z."/>
        </authorList>
    </citation>
    <scope>NUCLEOTIDE SEQUENCE [LARGE SCALE GENOMIC DNA]</scope>
    <source>
        <strain evidence="2 3">PTG4-2</strain>
    </source>
</reference>
<sequence length="398" mass="40493">MTGATPPAAAPPAATRPGAVGGGATRAVIWVQHLLGTGHTVRAAAIAHALAARGTEVTLVLGATPPPTLDLHGLRVARLEPVVATDATFATIATAGGVAYRDIAASRAAAFAQVVDTVRPDILLLETFPLGRRAFAAEILPVLEALPVPRPLVAASVRDVLVKKSAGKAAAMTDLARATLDIVLVHADPRFVTLADSFPAAAAIEDMIRYTGFVHSTAAPDDGGTDGAGEAIVSCGGGAVGRALVEAAIGAAAQGPSLQWRILVPRGLMPLLPEWRAAAPGNVLLEPNRPDFRALLGRAAISISQAGYNTALDVLAAGVRAIFVPFAAHDETEQTDRARALAARGLAAVIAERDLTASRLAGAVASAMAAPPPARPEIDLDGAARSADILVAEAACRR</sequence>
<comment type="caution">
    <text evidence="2">The sequence shown here is derived from an EMBL/GenBank/DDBJ whole genome shotgun (WGS) entry which is preliminary data.</text>
</comment>
<feature type="domain" description="Glycosyl transferase family 28 C-terminal" evidence="1">
    <location>
        <begin position="294"/>
        <end position="369"/>
    </location>
</feature>
<dbReference type="Proteomes" id="UP000249590">
    <property type="component" value="Unassembled WGS sequence"/>
</dbReference>
<dbReference type="AlphaFoldDB" id="A0A8B2NIR1"/>
<dbReference type="RefSeq" id="WP_111349598.1">
    <property type="nucleotide sequence ID" value="NZ_QHHQ01000005.1"/>
</dbReference>